<gene>
    <name evidence="5" type="ORF">DL239_14110</name>
</gene>
<keyword evidence="3" id="KW-0067">ATP-binding</keyword>
<dbReference type="Pfam" id="PF00582">
    <property type="entry name" value="Usp"/>
    <property type="match status" value="1"/>
</dbReference>
<reference evidence="5 6" key="1">
    <citation type="submission" date="2018-05" db="EMBL/GenBank/DDBJ databases">
        <authorList>
            <person name="Zhang Y.-J."/>
        </authorList>
    </citation>
    <scope>NUCLEOTIDE SEQUENCE [LARGE SCALE GENOMIC DNA]</scope>
    <source>
        <strain evidence="5 6">CY04</strain>
    </source>
</reference>
<keyword evidence="6" id="KW-1185">Reference proteome</keyword>
<evidence type="ECO:0000256" key="2">
    <source>
        <dbReference type="ARBA" id="ARBA00022741"/>
    </source>
</evidence>
<comment type="caution">
    <text evidence="5">The sequence shown here is derived from an EMBL/GenBank/DDBJ whole genome shotgun (WGS) entry which is preliminary data.</text>
</comment>
<dbReference type="PANTHER" id="PTHR46268">
    <property type="entry name" value="STRESS RESPONSE PROTEIN NHAX"/>
    <property type="match status" value="1"/>
</dbReference>
<dbReference type="SUPFAM" id="SSF52402">
    <property type="entry name" value="Adenine nucleotide alpha hydrolases-like"/>
    <property type="match status" value="1"/>
</dbReference>
<protein>
    <submittedName>
        <fullName evidence="5">Universal stress protein</fullName>
    </submittedName>
</protein>
<dbReference type="InterPro" id="IPR006016">
    <property type="entry name" value="UspA"/>
</dbReference>
<evidence type="ECO:0000256" key="3">
    <source>
        <dbReference type="ARBA" id="ARBA00022840"/>
    </source>
</evidence>
<evidence type="ECO:0000259" key="4">
    <source>
        <dbReference type="Pfam" id="PF00582"/>
    </source>
</evidence>
<dbReference type="CDD" id="cd00293">
    <property type="entry name" value="USP-like"/>
    <property type="match status" value="1"/>
</dbReference>
<sequence length="162" mass="17855">MLPKIQDILVATDLSENSDNALRYALSIAQASKANLHVLHVTEPLTQDAIVTMQMFMQDDASRKEAIKNRHGAIKQLLKANQKDFVKKLSAEEKDAYGLVGSVELVDGHPAEEILTRAKELDCGLIVMGTHEHGTGHTFLGTVVKRVLRRSNIPTMVVPHPL</sequence>
<dbReference type="PANTHER" id="PTHR46268:SF27">
    <property type="entry name" value="UNIVERSAL STRESS PROTEIN RV2623"/>
    <property type="match status" value="1"/>
</dbReference>
<comment type="similarity">
    <text evidence="1">Belongs to the universal stress protein A family.</text>
</comment>
<keyword evidence="2" id="KW-0547">Nucleotide-binding</keyword>
<dbReference type="PRINTS" id="PR01438">
    <property type="entry name" value="UNVRSLSTRESS"/>
</dbReference>
<dbReference type="Proteomes" id="UP001429564">
    <property type="component" value="Unassembled WGS sequence"/>
</dbReference>
<dbReference type="InterPro" id="IPR014729">
    <property type="entry name" value="Rossmann-like_a/b/a_fold"/>
</dbReference>
<evidence type="ECO:0000256" key="1">
    <source>
        <dbReference type="ARBA" id="ARBA00008791"/>
    </source>
</evidence>
<accession>A0ABX0WBT6</accession>
<evidence type="ECO:0000313" key="6">
    <source>
        <dbReference type="Proteomes" id="UP001429564"/>
    </source>
</evidence>
<feature type="domain" description="UspA" evidence="4">
    <location>
        <begin position="6"/>
        <end position="159"/>
    </location>
</feature>
<proteinExistence type="inferred from homology"/>
<dbReference type="InterPro" id="IPR006015">
    <property type="entry name" value="Universal_stress_UspA"/>
</dbReference>
<dbReference type="Gene3D" id="3.40.50.620">
    <property type="entry name" value="HUPs"/>
    <property type="match status" value="1"/>
</dbReference>
<dbReference type="RefSeq" id="WP_167684745.1">
    <property type="nucleotide sequence ID" value="NZ_QHLQ01000014.1"/>
</dbReference>
<name>A0ABX0WBT6_9RHOB</name>
<evidence type="ECO:0000313" key="5">
    <source>
        <dbReference type="EMBL" id="NIZ62112.1"/>
    </source>
</evidence>
<organism evidence="5 6">
    <name type="scientific">Parasedimentitalea denitrificans</name>
    <dbReference type="NCBI Taxonomy" id="2211118"/>
    <lineage>
        <taxon>Bacteria</taxon>
        <taxon>Pseudomonadati</taxon>
        <taxon>Pseudomonadota</taxon>
        <taxon>Alphaproteobacteria</taxon>
        <taxon>Rhodobacterales</taxon>
        <taxon>Paracoccaceae</taxon>
        <taxon>Parasedimentitalea</taxon>
    </lineage>
</organism>
<dbReference type="EMBL" id="QHLQ01000014">
    <property type="protein sequence ID" value="NIZ62112.1"/>
    <property type="molecule type" value="Genomic_DNA"/>
</dbReference>